<evidence type="ECO:0000313" key="2">
    <source>
        <dbReference type="Proteomes" id="UP000648914"/>
    </source>
</evidence>
<organism evidence="1 2">
    <name type="scientific">Pseudomonas synxantha</name>
    <dbReference type="NCBI Taxonomy" id="47883"/>
    <lineage>
        <taxon>Bacteria</taxon>
        <taxon>Pseudomonadati</taxon>
        <taxon>Pseudomonadota</taxon>
        <taxon>Gammaproteobacteria</taxon>
        <taxon>Pseudomonadales</taxon>
        <taxon>Pseudomonadaceae</taxon>
        <taxon>Pseudomonas</taxon>
    </lineage>
</organism>
<dbReference type="Proteomes" id="UP000648914">
    <property type="component" value="Unassembled WGS sequence"/>
</dbReference>
<name>A0ABS0UB76_9PSED</name>
<reference evidence="1 2" key="1">
    <citation type="submission" date="2020-12" db="EMBL/GenBank/DDBJ databases">
        <title>Comparative genomic insights into the epidemiology and virulence of plant pathogenic Pseudomonads from Turkey.</title>
        <authorList>
            <person name="Dillon M."/>
            <person name="Ruiz-Bedoya T."/>
            <person name="Bendalovic-Torma C."/>
            <person name="Guttman K.M."/>
            <person name="Kwak H."/>
            <person name="Middleton M.A."/>
            <person name="Wang P.W."/>
            <person name="Horuz S."/>
            <person name="Aysan Y."/>
            <person name="Guttman D.S."/>
        </authorList>
    </citation>
    <scope>NUCLEOTIDE SEQUENCE [LARGE SCALE GENOMIC DNA]</scope>
    <source>
        <strain evidence="1 2">S5_IA_2b</strain>
    </source>
</reference>
<accession>A0ABS0UB76</accession>
<dbReference type="EMBL" id="JAEILG010000003">
    <property type="protein sequence ID" value="MBI6562829.1"/>
    <property type="molecule type" value="Genomic_DNA"/>
</dbReference>
<dbReference type="GeneID" id="61833488"/>
<comment type="caution">
    <text evidence="1">The sequence shown here is derived from an EMBL/GenBank/DDBJ whole genome shotgun (WGS) entry which is preliminary data.</text>
</comment>
<gene>
    <name evidence="1" type="ORF">YA0852_01680</name>
</gene>
<keyword evidence="2" id="KW-1185">Reference proteome</keyword>
<sequence length="208" mass="23520">MSWFLTGCGVGITYKETRGITMLVPDISNEAIPMRYVKVIVQDRTENDRADTVKLYFFQRDPDLPDELMHQAVAFDATADGAVDFQSTGDIDFNGASTLRDRRLLKTFANEALKLSWFNRGEGAGRSLNFYVSRYDELGTPREVRSDFFQRSSSGGKDKLVYSSTAGDQDCDGGLDPLAPDDQFELFDTVDQQTIHALSKLYLRFNWH</sequence>
<protein>
    <recommendedName>
        <fullName evidence="3">Lipoprotein</fullName>
    </recommendedName>
</protein>
<evidence type="ECO:0000313" key="1">
    <source>
        <dbReference type="EMBL" id="MBI6562829.1"/>
    </source>
</evidence>
<proteinExistence type="predicted"/>
<dbReference type="RefSeq" id="WP_169718277.1">
    <property type="nucleotide sequence ID" value="NZ_CBCSGQ010000030.1"/>
</dbReference>
<evidence type="ECO:0008006" key="3">
    <source>
        <dbReference type="Google" id="ProtNLM"/>
    </source>
</evidence>